<dbReference type="AlphaFoldDB" id="A0A6N3F6R4"/>
<dbReference type="EMBL" id="CACRUT010000016">
    <property type="protein sequence ID" value="VYU47711.1"/>
    <property type="molecule type" value="Genomic_DNA"/>
</dbReference>
<dbReference type="SUPFAM" id="SSF48371">
    <property type="entry name" value="ARM repeat"/>
    <property type="match status" value="1"/>
</dbReference>
<name>A0A6N3F6R4_9BACT</name>
<gene>
    <name evidence="1" type="ORF">PCLFYP37_03048</name>
</gene>
<dbReference type="InterPro" id="IPR011989">
    <property type="entry name" value="ARM-like"/>
</dbReference>
<dbReference type="Gene3D" id="1.25.10.10">
    <property type="entry name" value="Leucine-rich Repeat Variant"/>
    <property type="match status" value="1"/>
</dbReference>
<dbReference type="RefSeq" id="WP_412442765.1">
    <property type="nucleotide sequence ID" value="NZ_CACRUT010000016.1"/>
</dbReference>
<dbReference type="InterPro" id="IPR016024">
    <property type="entry name" value="ARM-type_fold"/>
</dbReference>
<evidence type="ECO:0008006" key="2">
    <source>
        <dbReference type="Google" id="ProtNLM"/>
    </source>
</evidence>
<organism evidence="1">
    <name type="scientific">Paraprevotella clara</name>
    <dbReference type="NCBI Taxonomy" id="454154"/>
    <lineage>
        <taxon>Bacteria</taxon>
        <taxon>Pseudomonadati</taxon>
        <taxon>Bacteroidota</taxon>
        <taxon>Bacteroidia</taxon>
        <taxon>Bacteroidales</taxon>
        <taxon>Prevotellaceae</taxon>
        <taxon>Paraprevotella</taxon>
    </lineage>
</organism>
<reference evidence="1" key="1">
    <citation type="submission" date="2019-11" db="EMBL/GenBank/DDBJ databases">
        <authorList>
            <person name="Feng L."/>
        </authorList>
    </citation>
    <scope>NUCLEOTIDE SEQUENCE</scope>
    <source>
        <strain evidence="1">PclaraLFYP37</strain>
    </source>
</reference>
<dbReference type="PROSITE" id="PS50077">
    <property type="entry name" value="HEAT_REPEAT"/>
    <property type="match status" value="1"/>
</dbReference>
<dbReference type="InterPro" id="IPR021133">
    <property type="entry name" value="HEAT_type_2"/>
</dbReference>
<sequence>MRKRNIYSIISLWCVLFFCPTLHAERKGFAVVIDSISYQQAQHELAEYIRALESKQHFKVYTVVDRWGVPDSIRATLKGLHTRPHEAIIGAVFIGDIPIPMIRDAQHLCSAFKMSQKMPWQESSVPSDRYYDDFSLQFDFLKRDSTAPYYYYSLSARGSQQVHPDLFSGRIRPTDGDMPGSRYTKLKAYLQKATEAKLHPERMMSVFVYTGSGSLSESKTAHIDEMASMHAHFPSLAHRPNAYRYMDYSDEKLIKQKLMNALMVPDLSVAFMHHHGDYDTQYLSAWPKPSTAEEAREYLLHCYRSSLNRARHFGYDTDSIRRNLQSRNQLPDAWMAELDDSALAKDDSLERAMTNIVLSDFARYAFRPNCRVAFWDACYNGSWHRENCIANEYIFQPGKTICGLGGSVNVLQDKWPDRFAGLLEQGVMIGFLNQLNPDLEMHVVGDPTFAFLPEQDHSLNDLISSGKQKDWKRLLRHSPHPDIQALALHQLQESKDVSDQHLLEYLKTSPYESVRLEAFLLLQQRHSDDFVSAIENAADDNFELLQRFAVNALIKNGDPRLANTLAGKLCDVNTSARVAFNALQGAQFFSRQNLLPAVEDRLRQVTPYVVQPETYAKGVLKNAENYAGRWDEEIEKLCKGEMSHKRALTQINFMRIYCPPYLLPQVAGYAATLKDDELLLPLLEALGWHRQAYTSAQVVPVVEKLMKDTSHSEQVRQEALKTYKRLK</sequence>
<accession>A0A6N3F6R4</accession>
<evidence type="ECO:0000313" key="1">
    <source>
        <dbReference type="EMBL" id="VYU47711.1"/>
    </source>
</evidence>
<protein>
    <recommendedName>
        <fullName evidence="2">HEAT repeat protein</fullName>
    </recommendedName>
</protein>
<proteinExistence type="predicted"/>